<evidence type="ECO:0000256" key="5">
    <source>
        <dbReference type="ARBA" id="ARBA00022989"/>
    </source>
</evidence>
<dbReference type="Gene3D" id="1.20.1640.10">
    <property type="entry name" value="Multidrug efflux transporter AcrB transmembrane domain"/>
    <property type="match status" value="2"/>
</dbReference>
<feature type="transmembrane region" description="Helical" evidence="7">
    <location>
        <begin position="671"/>
        <end position="692"/>
    </location>
</feature>
<dbReference type="PROSITE" id="PS50156">
    <property type="entry name" value="SSD"/>
    <property type="match status" value="2"/>
</dbReference>
<dbReference type="GO" id="GO:0005886">
    <property type="term" value="C:plasma membrane"/>
    <property type="evidence" value="ECO:0007669"/>
    <property type="project" value="UniProtKB-SubCell"/>
</dbReference>
<dbReference type="SUPFAM" id="SSF82866">
    <property type="entry name" value="Multidrug efflux transporter AcrB transmembrane domain"/>
    <property type="match status" value="2"/>
</dbReference>
<dbReference type="RefSeq" id="WP_071648046.1">
    <property type="nucleotide sequence ID" value="NZ_CP017962.1"/>
</dbReference>
<dbReference type="Pfam" id="PF03176">
    <property type="entry name" value="MMPL"/>
    <property type="match status" value="2"/>
</dbReference>
<evidence type="ECO:0000256" key="3">
    <source>
        <dbReference type="ARBA" id="ARBA00022475"/>
    </source>
</evidence>
<keyword evidence="5 7" id="KW-1133">Transmembrane helix</keyword>
<evidence type="ECO:0000256" key="6">
    <source>
        <dbReference type="ARBA" id="ARBA00023136"/>
    </source>
</evidence>
<feature type="domain" description="SSD" evidence="8">
    <location>
        <begin position="257"/>
        <end position="361"/>
    </location>
</feature>
<feature type="transmembrane region" description="Helical" evidence="7">
    <location>
        <begin position="592"/>
        <end position="613"/>
    </location>
</feature>
<evidence type="ECO:0000259" key="8">
    <source>
        <dbReference type="PROSITE" id="PS50156"/>
    </source>
</evidence>
<evidence type="ECO:0000256" key="1">
    <source>
        <dbReference type="ARBA" id="ARBA00004651"/>
    </source>
</evidence>
<comment type="similarity">
    <text evidence="2">Belongs to the resistance-nodulation-cell division (RND) (TC 2.A.6) family. MmpL subfamily.</text>
</comment>
<dbReference type="PANTHER" id="PTHR33406">
    <property type="entry name" value="MEMBRANE PROTEIN MJ1562-RELATED"/>
    <property type="match status" value="1"/>
</dbReference>
<dbReference type="PRINTS" id="PR00702">
    <property type="entry name" value="ACRIFLAVINRP"/>
</dbReference>
<feature type="transmembrane region" description="Helical" evidence="7">
    <location>
        <begin position="206"/>
        <end position="224"/>
    </location>
</feature>
<dbReference type="KEGG" id="vhl:BME96_01000"/>
<dbReference type="EMBL" id="CP017962">
    <property type="protein sequence ID" value="APC46864.1"/>
    <property type="molecule type" value="Genomic_DNA"/>
</dbReference>
<feature type="transmembrane region" description="Helical" evidence="7">
    <location>
        <begin position="25"/>
        <end position="45"/>
    </location>
</feature>
<feature type="transmembrane region" description="Helical" evidence="7">
    <location>
        <begin position="568"/>
        <end position="585"/>
    </location>
</feature>
<evidence type="ECO:0000256" key="4">
    <source>
        <dbReference type="ARBA" id="ARBA00022692"/>
    </source>
</evidence>
<reference evidence="9 10" key="1">
    <citation type="submission" date="2016-11" db="EMBL/GenBank/DDBJ databases">
        <title>Complete genome sequencing of Virgibacillus halodenitrificans PDB-F2.</title>
        <authorList>
            <person name="Sun Z."/>
            <person name="Zhou Y."/>
            <person name="Li H."/>
        </authorList>
    </citation>
    <scope>NUCLEOTIDE SEQUENCE [LARGE SCALE GENOMIC DNA]</scope>
    <source>
        <strain evidence="9 10">PDB-F2</strain>
    </source>
</reference>
<dbReference type="GeneID" id="71512954"/>
<dbReference type="GO" id="GO:0022857">
    <property type="term" value="F:transmembrane transporter activity"/>
    <property type="evidence" value="ECO:0007669"/>
    <property type="project" value="InterPro"/>
</dbReference>
<keyword evidence="6 7" id="KW-0472">Membrane</keyword>
<dbReference type="Proteomes" id="UP000182945">
    <property type="component" value="Chromosome"/>
</dbReference>
<comment type="subcellular location">
    <subcellularLocation>
        <location evidence="1">Cell membrane</location>
        <topology evidence="1">Multi-pass membrane protein</topology>
    </subcellularLocation>
</comment>
<evidence type="ECO:0000256" key="2">
    <source>
        <dbReference type="ARBA" id="ARBA00010157"/>
    </source>
</evidence>
<dbReference type="InterPro" id="IPR001036">
    <property type="entry name" value="Acrflvin-R"/>
</dbReference>
<name>A0AAC9IWT9_VIRHA</name>
<sequence>MTRKGEFLKNLLANWGKSIGPKTRWLTIILWVLLVGVVSVVWPQVNSQETKSNQLLPEDTMSVEASKIADEQFSEDAGVPLLLAWYANDGLSEEDYKQIQELYGKLEDQPLDHQKTIPPFANMPPQALKEAASDDGKALTTPVIFKESASTEELQQSLDDLQKRVESVIGDSVLESDLKENGLHLRLTGPVGIQTDATSLFSSADVTLLIATVLLVLILLIILYRSPILAIVPLVAVGVAYGLISPLLGFMAKQNWIEVDAQAISIMTVLLFGAGTDYCLFLISRYREELRLESNKYTALHKAVTGTGGAIMISALTTVTGLLTLALAYYGSYDRFAVPFSLSIFIMGIAALTLLPAILAILGRFAFIPFIPRTEEMIQKVEQKKGKKLRRPQATGPFGRALGRWSTEKPWLIIISCVIVLGGLAAFVPQAKYTYGLLDSFPEDMPSREGFEVIAEHYPPGEIAPIQVIVDSQGKEVSLKEELEEMKWVETVSEPATGSKNKNYQQYEITLSIDPYSNKAIEYIPKLKNNIEEYMQGEGLAADETVWLGGETATLSDTEEVTSRDQSIIIPAVLIIIALLLLVYLRSIVAMVYLLATVLLSYLAALGLGWIIIHYGLGATAMQGLIPVYSFVFLVALGEDYNIFMASSIWKNSKHKPLKQAISEGVSETSSVIGSAGLILAGTFSVLAILPLQVLVHFGTVTAIGVLLDTFVVRPLLVPALTTVLGRYAFWPGKLWKKIEYEKEVSS</sequence>
<feature type="transmembrane region" description="Helical" evidence="7">
    <location>
        <begin position="342"/>
        <end position="367"/>
    </location>
</feature>
<feature type="transmembrane region" description="Helical" evidence="7">
    <location>
        <begin position="410"/>
        <end position="428"/>
    </location>
</feature>
<organism evidence="9 10">
    <name type="scientific">Virgibacillus halodenitrificans</name>
    <name type="common">Bacillus halodenitrificans</name>
    <dbReference type="NCBI Taxonomy" id="1482"/>
    <lineage>
        <taxon>Bacteria</taxon>
        <taxon>Bacillati</taxon>
        <taxon>Bacillota</taxon>
        <taxon>Bacilli</taxon>
        <taxon>Bacillales</taxon>
        <taxon>Bacillaceae</taxon>
        <taxon>Virgibacillus</taxon>
    </lineage>
</organism>
<evidence type="ECO:0000256" key="7">
    <source>
        <dbReference type="SAM" id="Phobius"/>
    </source>
</evidence>
<dbReference type="InterPro" id="IPR000731">
    <property type="entry name" value="SSD"/>
</dbReference>
<feature type="domain" description="SSD" evidence="8">
    <location>
        <begin position="595"/>
        <end position="723"/>
    </location>
</feature>
<dbReference type="InterPro" id="IPR010916">
    <property type="entry name" value="TonB_box_CS"/>
</dbReference>
<dbReference type="InterPro" id="IPR004869">
    <property type="entry name" value="MMPL_dom"/>
</dbReference>
<evidence type="ECO:0000313" key="10">
    <source>
        <dbReference type="Proteomes" id="UP000182945"/>
    </source>
</evidence>
<protein>
    <recommendedName>
        <fullName evidence="8">SSD domain-containing protein</fullName>
    </recommendedName>
</protein>
<dbReference type="PANTHER" id="PTHR33406:SF6">
    <property type="entry name" value="MEMBRANE PROTEIN YDGH-RELATED"/>
    <property type="match status" value="1"/>
</dbReference>
<feature type="transmembrane region" description="Helical" evidence="7">
    <location>
        <begin position="304"/>
        <end position="330"/>
    </location>
</feature>
<feature type="transmembrane region" description="Helical" evidence="7">
    <location>
        <begin position="231"/>
        <end position="251"/>
    </location>
</feature>
<proteinExistence type="inferred from homology"/>
<keyword evidence="3" id="KW-1003">Cell membrane</keyword>
<feature type="transmembrane region" description="Helical" evidence="7">
    <location>
        <begin position="263"/>
        <end position="283"/>
    </location>
</feature>
<gene>
    <name evidence="9" type="ORF">BME96_01000</name>
</gene>
<dbReference type="PROSITE" id="PS00430">
    <property type="entry name" value="TONB_DEPENDENT_REC_1"/>
    <property type="match status" value="1"/>
</dbReference>
<dbReference type="InterPro" id="IPR050545">
    <property type="entry name" value="Mycobact_MmpL"/>
</dbReference>
<dbReference type="AlphaFoldDB" id="A0AAC9IWT9"/>
<keyword evidence="4 7" id="KW-0812">Transmembrane</keyword>
<feature type="transmembrane region" description="Helical" evidence="7">
    <location>
        <begin position="625"/>
        <end position="650"/>
    </location>
</feature>
<evidence type="ECO:0000313" key="9">
    <source>
        <dbReference type="EMBL" id="APC46864.1"/>
    </source>
</evidence>
<accession>A0AAC9IWT9</accession>